<dbReference type="EMBL" id="CM017877">
    <property type="protein sequence ID" value="KAG1346915.1"/>
    <property type="molecule type" value="Genomic_DNA"/>
</dbReference>
<accession>A0A8K0N2U1</accession>
<comment type="caution">
    <text evidence="2">The sequence shown here is derived from an EMBL/GenBank/DDBJ whole genome shotgun (WGS) entry which is preliminary data.</text>
</comment>
<protein>
    <submittedName>
        <fullName evidence="2">Uncharacterized protein</fullName>
    </submittedName>
</protein>
<keyword evidence="1" id="KW-0472">Membrane</keyword>
<keyword evidence="3" id="KW-1185">Reference proteome</keyword>
<feature type="transmembrane region" description="Helical" evidence="1">
    <location>
        <begin position="6"/>
        <end position="31"/>
    </location>
</feature>
<dbReference type="Proteomes" id="UP000797356">
    <property type="component" value="Chromosome 6"/>
</dbReference>
<organism evidence="2 3">
    <name type="scientific">Cocos nucifera</name>
    <name type="common">Coconut palm</name>
    <dbReference type="NCBI Taxonomy" id="13894"/>
    <lineage>
        <taxon>Eukaryota</taxon>
        <taxon>Viridiplantae</taxon>
        <taxon>Streptophyta</taxon>
        <taxon>Embryophyta</taxon>
        <taxon>Tracheophyta</taxon>
        <taxon>Spermatophyta</taxon>
        <taxon>Magnoliopsida</taxon>
        <taxon>Liliopsida</taxon>
        <taxon>Arecaceae</taxon>
        <taxon>Arecoideae</taxon>
        <taxon>Cocoseae</taxon>
        <taxon>Attaleinae</taxon>
        <taxon>Cocos</taxon>
    </lineage>
</organism>
<name>A0A8K0N2U1_COCNU</name>
<keyword evidence="1" id="KW-0812">Transmembrane</keyword>
<evidence type="ECO:0000313" key="2">
    <source>
        <dbReference type="EMBL" id="KAG1346915.1"/>
    </source>
</evidence>
<evidence type="ECO:0000256" key="1">
    <source>
        <dbReference type="SAM" id="Phobius"/>
    </source>
</evidence>
<gene>
    <name evidence="2" type="ORF">COCNU_06G007440</name>
</gene>
<dbReference type="AlphaFoldDB" id="A0A8K0N2U1"/>
<proteinExistence type="predicted"/>
<reference evidence="2" key="1">
    <citation type="journal article" date="2017" name="Gigascience">
        <title>The genome draft of coconut (Cocos nucifera).</title>
        <authorList>
            <person name="Xiao Y."/>
            <person name="Xu P."/>
            <person name="Fan H."/>
            <person name="Baudouin L."/>
            <person name="Xia W."/>
            <person name="Bocs S."/>
            <person name="Xu J."/>
            <person name="Li Q."/>
            <person name="Guo A."/>
            <person name="Zhou L."/>
            <person name="Li J."/>
            <person name="Wu Y."/>
            <person name="Ma Z."/>
            <person name="Armero A."/>
            <person name="Issali A.E."/>
            <person name="Liu N."/>
            <person name="Peng M."/>
            <person name="Yang Y."/>
        </authorList>
    </citation>
    <scope>NUCLEOTIDE SEQUENCE</scope>
    <source>
        <tissue evidence="2">Spear leaf of Hainan Tall coconut</tissue>
    </source>
</reference>
<sequence length="76" mass="8518">MSVGLFLYSVQGVLCITNLLTTLVLWLSMIFGRNYMEILMVLQRLGLLIPKAEICHGYLVPAQSTVPRSFMVQKSA</sequence>
<keyword evidence="1" id="KW-1133">Transmembrane helix</keyword>
<reference evidence="2" key="2">
    <citation type="submission" date="2019-07" db="EMBL/GenBank/DDBJ databases">
        <authorList>
            <person name="Yang Y."/>
            <person name="Bocs S."/>
            <person name="Baudouin L."/>
        </authorList>
    </citation>
    <scope>NUCLEOTIDE SEQUENCE</scope>
    <source>
        <tissue evidence="2">Spear leaf of Hainan Tall coconut</tissue>
    </source>
</reference>
<evidence type="ECO:0000313" key="3">
    <source>
        <dbReference type="Proteomes" id="UP000797356"/>
    </source>
</evidence>